<organism evidence="1 2">
    <name type="scientific">Nitrospira tepida</name>
    <dbReference type="NCBI Taxonomy" id="2973512"/>
    <lineage>
        <taxon>Bacteria</taxon>
        <taxon>Pseudomonadati</taxon>
        <taxon>Nitrospirota</taxon>
        <taxon>Nitrospiria</taxon>
        <taxon>Nitrospirales</taxon>
        <taxon>Nitrospiraceae</taxon>
        <taxon>Nitrospira</taxon>
    </lineage>
</organism>
<reference evidence="1" key="1">
    <citation type="submission" date="2022-10" db="EMBL/GenBank/DDBJ databases">
        <authorList>
            <person name="Koch H."/>
        </authorList>
    </citation>
    <scope>NUCLEOTIDE SEQUENCE</scope>
    <source>
        <strain evidence="1">DNF</strain>
    </source>
</reference>
<dbReference type="RefSeq" id="WP_289269201.1">
    <property type="nucleotide sequence ID" value="NZ_OX365700.1"/>
</dbReference>
<name>A0AA86T8Y6_9BACT</name>
<gene>
    <name evidence="1" type="ORF">DNFV4_02908</name>
</gene>
<keyword evidence="2" id="KW-1185">Reference proteome</keyword>
<evidence type="ECO:0000313" key="1">
    <source>
        <dbReference type="EMBL" id="CAI4032478.1"/>
    </source>
</evidence>
<dbReference type="KEGG" id="nti:DNFV4_02908"/>
<dbReference type="Proteomes" id="UP001179121">
    <property type="component" value="Chromosome"/>
</dbReference>
<evidence type="ECO:0008006" key="3">
    <source>
        <dbReference type="Google" id="ProtNLM"/>
    </source>
</evidence>
<protein>
    <recommendedName>
        <fullName evidence="3">ABC-type transport auxiliary lipoprotein component domain-containing protein</fullName>
    </recommendedName>
</protein>
<sequence>MAYGQRGECLVLIASAIGLALLPACIASGPGPPPPLAVEASHNPTQIPASVERLAIIYPRSADPTLAAIYAHLEARTFLLKLSRPSLQIIDRTHLTSVLEEQRFQVSGLVSDDSMARIGHLLGADSILSYRVERPTLHDQFRARFSGQVPPVRVFSKVTLVESGEVVFHHVVTVQPPTPSEEAPFTDAEPLVQEAVKTGVGQTLLALQRAFQ</sequence>
<accession>A0AA86T8Y6</accession>
<evidence type="ECO:0000313" key="2">
    <source>
        <dbReference type="Proteomes" id="UP001179121"/>
    </source>
</evidence>
<dbReference type="Gene3D" id="3.40.50.10610">
    <property type="entry name" value="ABC-type transport auxiliary lipoprotein component"/>
    <property type="match status" value="1"/>
</dbReference>
<proteinExistence type="predicted"/>
<dbReference type="AlphaFoldDB" id="A0AA86T8Y6"/>
<dbReference type="EMBL" id="OX365700">
    <property type="protein sequence ID" value="CAI4032478.1"/>
    <property type="molecule type" value="Genomic_DNA"/>
</dbReference>